<name>A0A955HXU7_9BACT</name>
<accession>A0A955HXU7</accession>
<dbReference type="Proteomes" id="UP000748332">
    <property type="component" value="Unassembled WGS sequence"/>
</dbReference>
<dbReference type="Gene3D" id="3.60.10.10">
    <property type="entry name" value="Endonuclease/exonuclease/phosphatase"/>
    <property type="match status" value="1"/>
</dbReference>
<dbReference type="EMBL" id="JAGQLM010000159">
    <property type="protein sequence ID" value="MCA9375370.1"/>
    <property type="molecule type" value="Genomic_DNA"/>
</dbReference>
<organism evidence="1 2">
    <name type="scientific">Candidatus Dojkabacteria bacterium</name>
    <dbReference type="NCBI Taxonomy" id="2099670"/>
    <lineage>
        <taxon>Bacteria</taxon>
        <taxon>Candidatus Dojkabacteria</taxon>
    </lineage>
</organism>
<sequence length="114" mass="13073">MKVIFANVAQGFVYTDDPDKAGGILFKKFSIPDYVVYFKRKNPDILCLSEALINDEEGNSEFVDTIAKATGLNHVKVFRSEKSWMYIGKHYGLAILSHDLISKRHFPNYLNREI</sequence>
<evidence type="ECO:0008006" key="3">
    <source>
        <dbReference type="Google" id="ProtNLM"/>
    </source>
</evidence>
<proteinExistence type="predicted"/>
<dbReference type="SUPFAM" id="SSF56219">
    <property type="entry name" value="DNase I-like"/>
    <property type="match status" value="1"/>
</dbReference>
<protein>
    <recommendedName>
        <fullName evidence="3">Endonuclease/exonuclease/phosphatase domain-containing protein</fullName>
    </recommendedName>
</protein>
<dbReference type="InterPro" id="IPR036691">
    <property type="entry name" value="Endo/exonu/phosph_ase_sf"/>
</dbReference>
<reference evidence="1" key="2">
    <citation type="journal article" date="2021" name="Microbiome">
        <title>Successional dynamics and alternative stable states in a saline activated sludge microbial community over 9 years.</title>
        <authorList>
            <person name="Wang Y."/>
            <person name="Ye J."/>
            <person name="Ju F."/>
            <person name="Liu L."/>
            <person name="Boyd J.A."/>
            <person name="Deng Y."/>
            <person name="Parks D.H."/>
            <person name="Jiang X."/>
            <person name="Yin X."/>
            <person name="Woodcroft B.J."/>
            <person name="Tyson G.W."/>
            <person name="Hugenholtz P."/>
            <person name="Polz M.F."/>
            <person name="Zhang T."/>
        </authorList>
    </citation>
    <scope>NUCLEOTIDE SEQUENCE</scope>
    <source>
        <strain evidence="1">HKST-UBA16</strain>
    </source>
</reference>
<evidence type="ECO:0000313" key="2">
    <source>
        <dbReference type="Proteomes" id="UP000748332"/>
    </source>
</evidence>
<comment type="caution">
    <text evidence="1">The sequence shown here is derived from an EMBL/GenBank/DDBJ whole genome shotgun (WGS) entry which is preliminary data.</text>
</comment>
<gene>
    <name evidence="1" type="ORF">KC622_03500</name>
</gene>
<evidence type="ECO:0000313" key="1">
    <source>
        <dbReference type="EMBL" id="MCA9375370.1"/>
    </source>
</evidence>
<reference evidence="1" key="1">
    <citation type="submission" date="2020-04" db="EMBL/GenBank/DDBJ databases">
        <authorList>
            <person name="Zhang T."/>
        </authorList>
    </citation>
    <scope>NUCLEOTIDE SEQUENCE</scope>
    <source>
        <strain evidence="1">HKST-UBA16</strain>
    </source>
</reference>
<dbReference type="AlphaFoldDB" id="A0A955HXU7"/>